<dbReference type="EMBL" id="ASHM01035853">
    <property type="protein sequence ID" value="PNX79368.1"/>
    <property type="molecule type" value="Genomic_DNA"/>
</dbReference>
<accession>A0A2K3L5R2</accession>
<name>A0A2K3L5R2_TRIPR</name>
<sequence>DLKVCYSPISKEYSRKSWTGIGGIVLVAKVEKSENSRKFVRNQLLHREGNVGSARSKLVL</sequence>
<gene>
    <name evidence="1" type="ORF">L195_g029791</name>
    <name evidence="2" type="ORF">L195_g035353</name>
    <name evidence="3" type="ORF">L195_g039934</name>
</gene>
<evidence type="ECO:0000313" key="4">
    <source>
        <dbReference type="Proteomes" id="UP000236291"/>
    </source>
</evidence>
<reference evidence="1 4" key="1">
    <citation type="journal article" date="2014" name="Am. J. Bot.">
        <title>Genome assembly and annotation for red clover (Trifolium pratense; Fabaceae).</title>
        <authorList>
            <person name="Istvanek J."/>
            <person name="Jaros M."/>
            <person name="Krenek A."/>
            <person name="Repkova J."/>
        </authorList>
    </citation>
    <scope>NUCLEOTIDE SEQUENCE [LARGE SCALE GENOMIC DNA]</scope>
    <source>
        <strain evidence="4">cv. Tatra</strain>
        <tissue evidence="1">Young leaves</tissue>
    </source>
</reference>
<organism evidence="1 4">
    <name type="scientific">Trifolium pratense</name>
    <name type="common">Red clover</name>
    <dbReference type="NCBI Taxonomy" id="57577"/>
    <lineage>
        <taxon>Eukaryota</taxon>
        <taxon>Viridiplantae</taxon>
        <taxon>Streptophyta</taxon>
        <taxon>Embryophyta</taxon>
        <taxon>Tracheophyta</taxon>
        <taxon>Spermatophyta</taxon>
        <taxon>Magnoliopsida</taxon>
        <taxon>eudicotyledons</taxon>
        <taxon>Gunneridae</taxon>
        <taxon>Pentapetalae</taxon>
        <taxon>rosids</taxon>
        <taxon>fabids</taxon>
        <taxon>Fabales</taxon>
        <taxon>Fabaceae</taxon>
        <taxon>Papilionoideae</taxon>
        <taxon>50 kb inversion clade</taxon>
        <taxon>NPAAA clade</taxon>
        <taxon>Hologalegina</taxon>
        <taxon>IRL clade</taxon>
        <taxon>Trifolieae</taxon>
        <taxon>Trifolium</taxon>
    </lineage>
</organism>
<evidence type="ECO:0000313" key="3">
    <source>
        <dbReference type="EMBL" id="PNX83884.1"/>
    </source>
</evidence>
<evidence type="ECO:0000313" key="1">
    <source>
        <dbReference type="EMBL" id="PNX73882.1"/>
    </source>
</evidence>
<reference evidence="1 4" key="2">
    <citation type="journal article" date="2017" name="Front. Plant Sci.">
        <title>Gene Classification and Mining of Molecular Markers Useful in Red Clover (Trifolium pratense) Breeding.</title>
        <authorList>
            <person name="Istvanek J."/>
            <person name="Dluhosova J."/>
            <person name="Dluhos P."/>
            <person name="Patkova L."/>
            <person name="Nedelnik J."/>
            <person name="Repkova J."/>
        </authorList>
    </citation>
    <scope>NUCLEOTIDE SEQUENCE [LARGE SCALE GENOMIC DNA]</scope>
    <source>
        <strain evidence="4">cv. Tatra</strain>
        <tissue evidence="1">Young leaves</tissue>
    </source>
</reference>
<proteinExistence type="predicted"/>
<dbReference type="Proteomes" id="UP000236291">
    <property type="component" value="Unassembled WGS sequence"/>
</dbReference>
<feature type="non-terminal residue" evidence="1">
    <location>
        <position position="1"/>
    </location>
</feature>
<dbReference type="EMBL" id="ASHM01045118">
    <property type="protein sequence ID" value="PNX83884.1"/>
    <property type="molecule type" value="Genomic_DNA"/>
</dbReference>
<dbReference type="AlphaFoldDB" id="A0A2K3L5R2"/>
<evidence type="ECO:0000313" key="2">
    <source>
        <dbReference type="EMBL" id="PNX79368.1"/>
    </source>
</evidence>
<comment type="caution">
    <text evidence="1">The sequence shown here is derived from an EMBL/GenBank/DDBJ whole genome shotgun (WGS) entry which is preliminary data.</text>
</comment>
<dbReference type="EMBL" id="ASHM01026700">
    <property type="protein sequence ID" value="PNX73882.1"/>
    <property type="molecule type" value="Genomic_DNA"/>
</dbReference>
<protein>
    <submittedName>
        <fullName evidence="1">Uncharacterized protein</fullName>
    </submittedName>
</protein>